<dbReference type="GO" id="GO:0000160">
    <property type="term" value="P:phosphorelay signal transduction system"/>
    <property type="evidence" value="ECO:0007669"/>
    <property type="project" value="InterPro"/>
</dbReference>
<feature type="transmembrane region" description="Helical" evidence="3">
    <location>
        <begin position="178"/>
        <end position="199"/>
    </location>
</feature>
<keyword evidence="3" id="KW-1133">Transmembrane helix</keyword>
<evidence type="ECO:0000256" key="3">
    <source>
        <dbReference type="SAM" id="Phobius"/>
    </source>
</evidence>
<dbReference type="Gene3D" id="1.10.10.10">
    <property type="entry name" value="Winged helix-like DNA-binding domain superfamily/Winged helix DNA-binding domain"/>
    <property type="match status" value="1"/>
</dbReference>
<gene>
    <name evidence="5" type="primary">marT</name>
    <name evidence="5" type="ordered locus">STM474_3933</name>
</gene>
<evidence type="ECO:0000256" key="1">
    <source>
        <dbReference type="ARBA" id="ARBA00023125"/>
    </source>
</evidence>
<dbReference type="GO" id="GO:0003677">
    <property type="term" value="F:DNA binding"/>
    <property type="evidence" value="ECO:0007669"/>
    <property type="project" value="UniProtKB-UniRule"/>
</dbReference>
<dbReference type="GO" id="GO:0006355">
    <property type="term" value="P:regulation of DNA-templated transcription"/>
    <property type="evidence" value="ECO:0007669"/>
    <property type="project" value="InterPro"/>
</dbReference>
<keyword evidence="3" id="KW-0812">Transmembrane</keyword>
<organism evidence="5 6">
    <name type="scientific">Salmonella typhimurium (strain 4/74)</name>
    <dbReference type="NCBI Taxonomy" id="909946"/>
    <lineage>
        <taxon>Bacteria</taxon>
        <taxon>Pseudomonadati</taxon>
        <taxon>Pseudomonadota</taxon>
        <taxon>Gammaproteobacteria</taxon>
        <taxon>Enterobacterales</taxon>
        <taxon>Enterobacteriaceae</taxon>
        <taxon>Salmonella</taxon>
    </lineage>
</organism>
<evidence type="ECO:0000256" key="2">
    <source>
        <dbReference type="PROSITE-ProRule" id="PRU01091"/>
    </source>
</evidence>
<dbReference type="SUPFAM" id="SSF46894">
    <property type="entry name" value="C-terminal effector domain of the bipartite response regulators"/>
    <property type="match status" value="1"/>
</dbReference>
<dbReference type="PROSITE" id="PS51755">
    <property type="entry name" value="OMPR_PHOB"/>
    <property type="match status" value="1"/>
</dbReference>
<dbReference type="InterPro" id="IPR001867">
    <property type="entry name" value="OmpR/PhoB-type_DNA-bd"/>
</dbReference>
<dbReference type="Proteomes" id="UP000008978">
    <property type="component" value="Chromosome"/>
</dbReference>
<feature type="DNA-binding region" description="OmpR/PhoB-type" evidence="2">
    <location>
        <begin position="40"/>
        <end position="145"/>
    </location>
</feature>
<feature type="domain" description="OmpR/PhoB-type" evidence="4">
    <location>
        <begin position="40"/>
        <end position="145"/>
    </location>
</feature>
<keyword evidence="1 2" id="KW-0238">DNA-binding</keyword>
<evidence type="ECO:0000313" key="6">
    <source>
        <dbReference type="Proteomes" id="UP000008978"/>
    </source>
</evidence>
<dbReference type="PATRIC" id="fig|909946.3.peg.4019"/>
<sequence>MIGMCRGQSMSCYAATASDYTQWCLLTLSNYVMFWHGNNAMLWIINDNIEFNPEMNRLASLSRPDLNIILTTPASRCLRLLLENAPSVVSQQTFFQKVWEEDGMVVSANTLYQNISIIRRGLRTVGENEDTLIITVPRRGFQIEPGVSLMTIRKDFAQAIEKKGETPPRMSGRWFKHYVPVLWMTGTFAVGILLGTISWQTVPDKDFYDRYTLVETTQGCHFFSRNEDIESGSRFASYKSMILKTGMDCQKYPWVYFPSSSRTPAVTALICQQPYKTRGDTGCVTLFFRGVTHG</sequence>
<name>E8XGV7_SALT4</name>
<dbReference type="SMART" id="SM00862">
    <property type="entry name" value="Trans_reg_C"/>
    <property type="match status" value="1"/>
</dbReference>
<dbReference type="HOGENOM" id="CLU_075545_0_1_6"/>
<dbReference type="InterPro" id="IPR036388">
    <property type="entry name" value="WH-like_DNA-bd_sf"/>
</dbReference>
<evidence type="ECO:0000313" key="5">
    <source>
        <dbReference type="EMBL" id="ADX19548.1"/>
    </source>
</evidence>
<protein>
    <submittedName>
        <fullName evidence="5">Transcriptional regulator MarT</fullName>
    </submittedName>
</protein>
<dbReference type="Pfam" id="PF00486">
    <property type="entry name" value="Trans_reg_C"/>
    <property type="match status" value="1"/>
</dbReference>
<dbReference type="KEGG" id="seb:STM474_3933"/>
<dbReference type="EMBL" id="CP002487">
    <property type="protein sequence ID" value="ADX19548.1"/>
    <property type="molecule type" value="Genomic_DNA"/>
</dbReference>
<accession>E8XGV7</accession>
<proteinExistence type="predicted"/>
<dbReference type="CDD" id="cd00383">
    <property type="entry name" value="trans_reg_C"/>
    <property type="match status" value="1"/>
</dbReference>
<keyword evidence="3" id="KW-0472">Membrane</keyword>
<evidence type="ECO:0000259" key="4">
    <source>
        <dbReference type="PROSITE" id="PS51755"/>
    </source>
</evidence>
<reference evidence="5 6" key="1">
    <citation type="journal article" date="2011" name="J. Bacteriol.">
        <title>Genome sequences of Salmonella enterica serovar typhimurium, Choleraesuis, Dublin, and Gallinarum strains of well- defined virulence in food-producing animals.</title>
        <authorList>
            <person name="Richardson E.J."/>
            <person name="Limaye B."/>
            <person name="Inamdar H."/>
            <person name="Datta A."/>
            <person name="Manjari K.S."/>
            <person name="Pullinger G.D."/>
            <person name="Thomson N.R."/>
            <person name="Joshi R.R."/>
            <person name="Watson M."/>
            <person name="Stevens M.P."/>
        </authorList>
    </citation>
    <scope>NUCLEOTIDE SEQUENCE [LARGE SCALE GENOMIC DNA]</scope>
    <source>
        <strain evidence="6">4/74</strain>
    </source>
</reference>
<dbReference type="InterPro" id="IPR016032">
    <property type="entry name" value="Sig_transdc_resp-reg_C-effctor"/>
</dbReference>
<dbReference type="AlphaFoldDB" id="E8XGV7"/>